<dbReference type="Pfam" id="PF01183">
    <property type="entry name" value="Glyco_hydro_25"/>
    <property type="match status" value="1"/>
</dbReference>
<evidence type="ECO:0000256" key="2">
    <source>
        <dbReference type="ARBA" id="ARBA00004613"/>
    </source>
</evidence>
<dbReference type="RefSeq" id="WP_132506751.1">
    <property type="nucleotide sequence ID" value="NZ_SMKP01000018.1"/>
</dbReference>
<evidence type="ECO:0000313" key="13">
    <source>
        <dbReference type="EMBL" id="TDD23409.1"/>
    </source>
</evidence>
<dbReference type="GO" id="GO:0016052">
    <property type="term" value="P:carbohydrate catabolic process"/>
    <property type="evidence" value="ECO:0007669"/>
    <property type="project" value="TreeGrafter"/>
</dbReference>
<evidence type="ECO:0000256" key="11">
    <source>
        <dbReference type="ARBA" id="ARBA00055588"/>
    </source>
</evidence>
<dbReference type="SMART" id="SM00641">
    <property type="entry name" value="Glyco_25"/>
    <property type="match status" value="1"/>
</dbReference>
<keyword evidence="9" id="KW-1015">Disulfide bond</keyword>
<evidence type="ECO:0000256" key="9">
    <source>
        <dbReference type="ARBA" id="ARBA00023157"/>
    </source>
</evidence>
<dbReference type="GO" id="GO:0042742">
    <property type="term" value="P:defense response to bacterium"/>
    <property type="evidence" value="ECO:0007669"/>
    <property type="project" value="UniProtKB-KW"/>
</dbReference>
<dbReference type="CDD" id="cd06412">
    <property type="entry name" value="GH25_CH-type"/>
    <property type="match status" value="1"/>
</dbReference>
<reference evidence="13 14" key="1">
    <citation type="submission" date="2019-03" db="EMBL/GenBank/DDBJ databases">
        <title>Draft genome sequences of novel Actinobacteria.</title>
        <authorList>
            <person name="Sahin N."/>
            <person name="Ay H."/>
            <person name="Saygin H."/>
        </authorList>
    </citation>
    <scope>NUCLEOTIDE SEQUENCE [LARGE SCALE GENOMIC DNA]</scope>
    <source>
        <strain evidence="13 14">KC712</strain>
    </source>
</reference>
<evidence type="ECO:0000256" key="5">
    <source>
        <dbReference type="ARBA" id="ARBA00022525"/>
    </source>
</evidence>
<dbReference type="EMBL" id="SMKP01000018">
    <property type="protein sequence ID" value="TDD23409.1"/>
    <property type="molecule type" value="Genomic_DNA"/>
</dbReference>
<comment type="subcellular location">
    <subcellularLocation>
        <location evidence="2">Secreted</location>
    </subcellularLocation>
</comment>
<dbReference type="SUPFAM" id="SSF51445">
    <property type="entry name" value="(Trans)glycosidases"/>
    <property type="match status" value="1"/>
</dbReference>
<accession>A0A4R4WZS8</accession>
<keyword evidence="5" id="KW-0964">Secreted</keyword>
<keyword evidence="14" id="KW-1185">Reference proteome</keyword>
<name>A0A4R4WZS8_9ACTN</name>
<comment type="function">
    <text evidence="11">This enzyme has both lysozyme (acetylmuramidase) and diacetylmuramidase activities.</text>
</comment>
<evidence type="ECO:0000256" key="7">
    <source>
        <dbReference type="ARBA" id="ARBA00022638"/>
    </source>
</evidence>
<dbReference type="InterPro" id="IPR018077">
    <property type="entry name" value="Glyco_hydro_fam25_subgr"/>
</dbReference>
<dbReference type="OrthoDB" id="287365at2"/>
<evidence type="ECO:0000256" key="8">
    <source>
        <dbReference type="ARBA" id="ARBA00022801"/>
    </source>
</evidence>
<dbReference type="GO" id="GO:0005576">
    <property type="term" value="C:extracellular region"/>
    <property type="evidence" value="ECO:0007669"/>
    <property type="project" value="UniProtKB-SubCell"/>
</dbReference>
<evidence type="ECO:0000256" key="1">
    <source>
        <dbReference type="ARBA" id="ARBA00000632"/>
    </source>
</evidence>
<comment type="catalytic activity">
    <reaction evidence="1">
        <text>Hydrolysis of (1-&gt;4)-beta-linkages between N-acetylmuramic acid and N-acetyl-D-glucosamine residues in a peptidoglycan and between N-acetyl-D-glucosamine residues in chitodextrins.</text>
        <dbReference type="EC" id="3.2.1.17"/>
    </reaction>
</comment>
<comment type="caution">
    <text evidence="13">The sequence shown here is derived from an EMBL/GenBank/DDBJ whole genome shotgun (WGS) entry which is preliminary data.</text>
</comment>
<protein>
    <recommendedName>
        <fullName evidence="4">lysozyme</fullName>
        <ecNumber evidence="4">3.2.1.17</ecNumber>
    </recommendedName>
</protein>
<dbReference type="GO" id="GO:0016998">
    <property type="term" value="P:cell wall macromolecule catabolic process"/>
    <property type="evidence" value="ECO:0007669"/>
    <property type="project" value="InterPro"/>
</dbReference>
<dbReference type="Proteomes" id="UP000294543">
    <property type="component" value="Unassembled WGS sequence"/>
</dbReference>
<keyword evidence="12" id="KW-0732">Signal</keyword>
<dbReference type="PANTHER" id="PTHR34135:SF2">
    <property type="entry name" value="LYSOZYME"/>
    <property type="match status" value="1"/>
</dbReference>
<dbReference type="PROSITE" id="PS51904">
    <property type="entry name" value="GLYCOSYL_HYDROL_F25_2"/>
    <property type="match status" value="1"/>
</dbReference>
<organism evidence="13 14">
    <name type="scientific">Nonomuraea diastatica</name>
    <dbReference type="NCBI Taxonomy" id="1848329"/>
    <lineage>
        <taxon>Bacteria</taxon>
        <taxon>Bacillati</taxon>
        <taxon>Actinomycetota</taxon>
        <taxon>Actinomycetes</taxon>
        <taxon>Streptosporangiales</taxon>
        <taxon>Streptosporangiaceae</taxon>
        <taxon>Nonomuraea</taxon>
    </lineage>
</organism>
<dbReference type="FunFam" id="3.20.20.80:FF:000060">
    <property type="entry name" value="Lysozyme M1"/>
    <property type="match status" value="1"/>
</dbReference>
<dbReference type="GO" id="GO:0009253">
    <property type="term" value="P:peptidoglycan catabolic process"/>
    <property type="evidence" value="ECO:0007669"/>
    <property type="project" value="InterPro"/>
</dbReference>
<dbReference type="AlphaFoldDB" id="A0A4R4WZS8"/>
<evidence type="ECO:0000256" key="3">
    <source>
        <dbReference type="ARBA" id="ARBA00010646"/>
    </source>
</evidence>
<evidence type="ECO:0000256" key="12">
    <source>
        <dbReference type="SAM" id="SignalP"/>
    </source>
</evidence>
<dbReference type="PANTHER" id="PTHR34135">
    <property type="entry name" value="LYSOZYME"/>
    <property type="match status" value="1"/>
</dbReference>
<dbReference type="InterPro" id="IPR002053">
    <property type="entry name" value="Glyco_hydro_25"/>
</dbReference>
<dbReference type="Gene3D" id="3.20.20.80">
    <property type="entry name" value="Glycosidases"/>
    <property type="match status" value="1"/>
</dbReference>
<evidence type="ECO:0000313" key="14">
    <source>
        <dbReference type="Proteomes" id="UP000294543"/>
    </source>
</evidence>
<dbReference type="InterPro" id="IPR017853">
    <property type="entry name" value="GH"/>
</dbReference>
<dbReference type="GO" id="GO:0003796">
    <property type="term" value="F:lysozyme activity"/>
    <property type="evidence" value="ECO:0007669"/>
    <property type="project" value="UniProtKB-EC"/>
</dbReference>
<feature type="signal peptide" evidence="12">
    <location>
        <begin position="1"/>
        <end position="21"/>
    </location>
</feature>
<keyword evidence="7" id="KW-0081">Bacteriolytic enzyme</keyword>
<feature type="chain" id="PRO_5020401839" description="lysozyme" evidence="12">
    <location>
        <begin position="22"/>
        <end position="334"/>
    </location>
</feature>
<proteinExistence type="inferred from homology"/>
<dbReference type="EC" id="3.2.1.17" evidence="4"/>
<evidence type="ECO:0000256" key="4">
    <source>
        <dbReference type="ARBA" id="ARBA00012732"/>
    </source>
</evidence>
<dbReference type="GO" id="GO:0031640">
    <property type="term" value="P:killing of cells of another organism"/>
    <property type="evidence" value="ECO:0007669"/>
    <property type="project" value="UniProtKB-KW"/>
</dbReference>
<evidence type="ECO:0000256" key="10">
    <source>
        <dbReference type="ARBA" id="ARBA00023295"/>
    </source>
</evidence>
<sequence length="334" mass="36208">MKRVWLSAVILAAGMTGVAEAADGVPGVDVSNWTGDIDWESVALGGGKFAFVQATEGGDYRNPRFGTQFGGAAEAGLFRGAYHFAQPHESDGRTQADYFLQNGGDWIGDGQTLPGVLDVEDNPYKDKNGKNSCYGLSTKDMVTWIEDFTVRYRRATGRHVIIYTSTSWWRTCTGNSAAFRSNPLWLARWGSEPGSLPKNWKRHTFWQSAEKGTLAGGQNAFNGSESQLKALANPPAEVMVSGEATSRTSYRVVVTNTGPHPVKDIKVSGRAFGGQRVVEAPACKFSGTAVSCRIKELPRAKKVMFVFTTQPRKPKGTVGMNVTVGSVKLTLKAR</sequence>
<evidence type="ECO:0000256" key="6">
    <source>
        <dbReference type="ARBA" id="ARBA00022529"/>
    </source>
</evidence>
<keyword evidence="6" id="KW-0929">Antimicrobial</keyword>
<keyword evidence="8" id="KW-0378">Hydrolase</keyword>
<comment type="similarity">
    <text evidence="3">Belongs to the glycosyl hydrolase 25 family.</text>
</comment>
<keyword evidence="10" id="KW-0326">Glycosidase</keyword>
<gene>
    <name evidence="13" type="ORF">E1294_09125</name>
</gene>